<proteinExistence type="predicted"/>
<sequence>MARTAFAHDAVIAMQTGGSPNAPGAAITVALCGGWDHPPPCPLAPHYVSNVRTGETVTLRVLFATEAENEARVRALIGGALETGRLTGPDGEVATWQLRSASPGEIRADEREHAAHLVAH</sequence>
<dbReference type="Proteomes" id="UP000465866">
    <property type="component" value="Chromosome"/>
</dbReference>
<gene>
    <name evidence="1" type="ORF">MCOO_29900</name>
</gene>
<evidence type="ECO:0000313" key="2">
    <source>
        <dbReference type="Proteomes" id="UP000465866"/>
    </source>
</evidence>
<dbReference type="RefSeq" id="WP_197746506.1">
    <property type="nucleotide sequence ID" value="NZ_AP022569.1"/>
</dbReference>
<reference evidence="1 2" key="1">
    <citation type="journal article" date="2019" name="Emerg. Microbes Infect.">
        <title>Comprehensive subspecies identification of 175 nontuberculous mycobacteria species based on 7547 genomic profiles.</title>
        <authorList>
            <person name="Matsumoto Y."/>
            <person name="Kinjo T."/>
            <person name="Motooka D."/>
            <person name="Nabeya D."/>
            <person name="Jung N."/>
            <person name="Uechi K."/>
            <person name="Horii T."/>
            <person name="Iida T."/>
            <person name="Fujita J."/>
            <person name="Nakamura S."/>
        </authorList>
    </citation>
    <scope>NUCLEOTIDE SEQUENCE [LARGE SCALE GENOMIC DNA]</scope>
    <source>
        <strain evidence="1 2">JCM 12404</strain>
    </source>
</reference>
<name>A0A7I7KY27_9MYCO</name>
<dbReference type="EMBL" id="AP022569">
    <property type="protein sequence ID" value="BBX46975.1"/>
    <property type="molecule type" value="Genomic_DNA"/>
</dbReference>
<keyword evidence="2" id="KW-1185">Reference proteome</keyword>
<accession>A0A7I7KY27</accession>
<dbReference type="AlphaFoldDB" id="A0A7I7KY27"/>
<organism evidence="1 2">
    <name type="scientific">Mycobacterium cookii</name>
    <dbReference type="NCBI Taxonomy" id="1775"/>
    <lineage>
        <taxon>Bacteria</taxon>
        <taxon>Bacillati</taxon>
        <taxon>Actinomycetota</taxon>
        <taxon>Actinomycetes</taxon>
        <taxon>Mycobacteriales</taxon>
        <taxon>Mycobacteriaceae</taxon>
        <taxon>Mycobacterium</taxon>
    </lineage>
</organism>
<protein>
    <submittedName>
        <fullName evidence="1">Uncharacterized protein</fullName>
    </submittedName>
</protein>
<evidence type="ECO:0000313" key="1">
    <source>
        <dbReference type="EMBL" id="BBX46975.1"/>
    </source>
</evidence>
<dbReference type="KEGG" id="mcoo:MCOO_29900"/>